<name>A0A562K4S7_SPHWJ</name>
<dbReference type="SUPFAM" id="SSF46689">
    <property type="entry name" value="Homeodomain-like"/>
    <property type="match status" value="1"/>
</dbReference>
<dbReference type="Proteomes" id="UP000316624">
    <property type="component" value="Unassembled WGS sequence"/>
</dbReference>
<dbReference type="InterPro" id="IPR001647">
    <property type="entry name" value="HTH_TetR"/>
</dbReference>
<feature type="domain" description="HTH tetR-type" evidence="5">
    <location>
        <begin position="9"/>
        <end position="69"/>
    </location>
</feature>
<dbReference type="PROSITE" id="PS50977">
    <property type="entry name" value="HTH_TETR_2"/>
    <property type="match status" value="1"/>
</dbReference>
<dbReference type="PRINTS" id="PR00455">
    <property type="entry name" value="HTHTETR"/>
</dbReference>
<feature type="DNA-binding region" description="H-T-H motif" evidence="4">
    <location>
        <begin position="32"/>
        <end position="51"/>
    </location>
</feature>
<keyword evidence="7" id="KW-1185">Reference proteome</keyword>
<keyword evidence="3" id="KW-0804">Transcription</keyword>
<sequence length="209" mass="22719">MLIMRVRTDDRRNAIIEAANAVFRELGYERTSMSAISERVGGSKATLYGYFKSKEELFVAAMLEAVAEQGQVVMDLLDPSEPRVDLVLQRFGEAYLEFMATPETLAVIRAAVAEGAHVAVGARLYESGPKRGWEGMKAYLARLCEKGAIRAFDPGIAAGHLKGMLEAGVIEPLLYGTKPQIDPKLAVAAAVEGFLRAYGYTETRSGQGK</sequence>
<dbReference type="PANTHER" id="PTHR30055">
    <property type="entry name" value="HTH-TYPE TRANSCRIPTIONAL REGULATOR RUTR"/>
    <property type="match status" value="1"/>
</dbReference>
<proteinExistence type="predicted"/>
<protein>
    <submittedName>
        <fullName evidence="6">TetR family transcriptional regulator</fullName>
    </submittedName>
</protein>
<dbReference type="AlphaFoldDB" id="A0A562K4S7"/>
<dbReference type="PANTHER" id="PTHR30055:SF119">
    <property type="entry name" value="NALC"/>
    <property type="match status" value="1"/>
</dbReference>
<keyword evidence="1" id="KW-0805">Transcription regulation</keyword>
<dbReference type="InterPro" id="IPR036271">
    <property type="entry name" value="Tet_transcr_reg_TetR-rel_C_sf"/>
</dbReference>
<dbReference type="FunFam" id="1.10.10.60:FF:000141">
    <property type="entry name" value="TetR family transcriptional regulator"/>
    <property type="match status" value="1"/>
</dbReference>
<evidence type="ECO:0000256" key="1">
    <source>
        <dbReference type="ARBA" id="ARBA00023015"/>
    </source>
</evidence>
<evidence type="ECO:0000256" key="3">
    <source>
        <dbReference type="ARBA" id="ARBA00023163"/>
    </source>
</evidence>
<reference evidence="6 7" key="1">
    <citation type="journal article" date="2015" name="Stand. Genomic Sci.">
        <title>Genomic Encyclopedia of Bacterial and Archaeal Type Strains, Phase III: the genomes of soil and plant-associated and newly described type strains.</title>
        <authorList>
            <person name="Whitman W.B."/>
            <person name="Woyke T."/>
            <person name="Klenk H.P."/>
            <person name="Zhou Y."/>
            <person name="Lilburn T.G."/>
            <person name="Beck B.J."/>
            <person name="De Vos P."/>
            <person name="Vandamme P."/>
            <person name="Eisen J.A."/>
            <person name="Garrity G."/>
            <person name="Hugenholtz P."/>
            <person name="Kyrpides N.C."/>
        </authorList>
    </citation>
    <scope>NUCLEOTIDE SEQUENCE [LARGE SCALE GENOMIC DNA]</scope>
    <source>
        <strain evidence="6 7">CGMCC 1.7748</strain>
    </source>
</reference>
<dbReference type="InterPro" id="IPR009057">
    <property type="entry name" value="Homeodomain-like_sf"/>
</dbReference>
<dbReference type="Gene3D" id="1.10.357.10">
    <property type="entry name" value="Tetracycline Repressor, domain 2"/>
    <property type="match status" value="1"/>
</dbReference>
<comment type="caution">
    <text evidence="6">The sequence shown here is derived from an EMBL/GenBank/DDBJ whole genome shotgun (WGS) entry which is preliminary data.</text>
</comment>
<dbReference type="SUPFAM" id="SSF48498">
    <property type="entry name" value="Tetracyclin repressor-like, C-terminal domain"/>
    <property type="match status" value="1"/>
</dbReference>
<accession>A0A562K4S7</accession>
<evidence type="ECO:0000256" key="2">
    <source>
        <dbReference type="ARBA" id="ARBA00023125"/>
    </source>
</evidence>
<gene>
    <name evidence="6" type="ORF">IQ35_03627</name>
</gene>
<evidence type="ECO:0000259" key="5">
    <source>
        <dbReference type="PROSITE" id="PS50977"/>
    </source>
</evidence>
<evidence type="ECO:0000313" key="6">
    <source>
        <dbReference type="EMBL" id="TWH90233.1"/>
    </source>
</evidence>
<dbReference type="Pfam" id="PF00440">
    <property type="entry name" value="TetR_N"/>
    <property type="match status" value="1"/>
</dbReference>
<dbReference type="InterPro" id="IPR050109">
    <property type="entry name" value="HTH-type_TetR-like_transc_reg"/>
</dbReference>
<dbReference type="Pfam" id="PF14246">
    <property type="entry name" value="TetR_C_7"/>
    <property type="match status" value="1"/>
</dbReference>
<dbReference type="InterPro" id="IPR039536">
    <property type="entry name" value="TetR_C_Proteobacteria"/>
</dbReference>
<evidence type="ECO:0000256" key="4">
    <source>
        <dbReference type="PROSITE-ProRule" id="PRU00335"/>
    </source>
</evidence>
<dbReference type="GO" id="GO:0003700">
    <property type="term" value="F:DNA-binding transcription factor activity"/>
    <property type="evidence" value="ECO:0007669"/>
    <property type="project" value="TreeGrafter"/>
</dbReference>
<dbReference type="EMBL" id="VLKK01000023">
    <property type="protein sequence ID" value="TWH90233.1"/>
    <property type="molecule type" value="Genomic_DNA"/>
</dbReference>
<evidence type="ECO:0000313" key="7">
    <source>
        <dbReference type="Proteomes" id="UP000316624"/>
    </source>
</evidence>
<dbReference type="GO" id="GO:0000976">
    <property type="term" value="F:transcription cis-regulatory region binding"/>
    <property type="evidence" value="ECO:0007669"/>
    <property type="project" value="TreeGrafter"/>
</dbReference>
<organism evidence="6 7">
    <name type="scientific">Sphingobium wenxiniae (strain DSM 21828 / CGMCC 1.7748 / JZ-1)</name>
    <dbReference type="NCBI Taxonomy" id="595605"/>
    <lineage>
        <taxon>Bacteria</taxon>
        <taxon>Pseudomonadati</taxon>
        <taxon>Pseudomonadota</taxon>
        <taxon>Alphaproteobacteria</taxon>
        <taxon>Sphingomonadales</taxon>
        <taxon>Sphingomonadaceae</taxon>
        <taxon>Sphingobium</taxon>
    </lineage>
</organism>
<dbReference type="Gene3D" id="1.10.10.60">
    <property type="entry name" value="Homeodomain-like"/>
    <property type="match status" value="1"/>
</dbReference>
<keyword evidence="2 4" id="KW-0238">DNA-binding</keyword>